<comment type="similarity">
    <text evidence="1">Belongs to the gemin-2 family.</text>
</comment>
<dbReference type="EMBL" id="LFYR01001640">
    <property type="protein sequence ID" value="KMZ60090.1"/>
    <property type="molecule type" value="Genomic_DNA"/>
</dbReference>
<dbReference type="GO" id="GO:0000387">
    <property type="term" value="P:spliceosomal snRNP assembly"/>
    <property type="evidence" value="ECO:0000318"/>
    <property type="project" value="GO_Central"/>
</dbReference>
<dbReference type="Gene3D" id="1.20.58.1070">
    <property type="match status" value="1"/>
</dbReference>
<reference evidence="3" key="1">
    <citation type="journal article" date="2016" name="Nature">
        <title>The genome of the seagrass Zostera marina reveals angiosperm adaptation to the sea.</title>
        <authorList>
            <person name="Olsen J.L."/>
            <person name="Rouze P."/>
            <person name="Verhelst B."/>
            <person name="Lin Y.-C."/>
            <person name="Bayer T."/>
            <person name="Collen J."/>
            <person name="Dattolo E."/>
            <person name="De Paoli E."/>
            <person name="Dittami S."/>
            <person name="Maumus F."/>
            <person name="Michel G."/>
            <person name="Kersting A."/>
            <person name="Lauritano C."/>
            <person name="Lohaus R."/>
            <person name="Toepel M."/>
            <person name="Tonon T."/>
            <person name="Vanneste K."/>
            <person name="Amirebrahimi M."/>
            <person name="Brakel J."/>
            <person name="Bostroem C."/>
            <person name="Chovatia M."/>
            <person name="Grimwood J."/>
            <person name="Jenkins J.W."/>
            <person name="Jueterbock A."/>
            <person name="Mraz A."/>
            <person name="Stam W.T."/>
            <person name="Tice H."/>
            <person name="Bornberg-Bauer E."/>
            <person name="Green P.J."/>
            <person name="Pearson G.A."/>
            <person name="Procaccini G."/>
            <person name="Duarte C.M."/>
            <person name="Schmutz J."/>
            <person name="Reusch T.B.H."/>
            <person name="Van de Peer Y."/>
        </authorList>
    </citation>
    <scope>NUCLEOTIDE SEQUENCE [LARGE SCALE GENOMIC DNA]</scope>
    <source>
        <strain evidence="3">cv. Finnish</strain>
    </source>
</reference>
<evidence type="ECO:0000313" key="3">
    <source>
        <dbReference type="Proteomes" id="UP000036987"/>
    </source>
</evidence>
<dbReference type="PANTHER" id="PTHR12794:SF0">
    <property type="entry name" value="GEM-ASSOCIATED PROTEIN 2"/>
    <property type="match status" value="1"/>
</dbReference>
<evidence type="ECO:0008006" key="4">
    <source>
        <dbReference type="Google" id="ProtNLM"/>
    </source>
</evidence>
<comment type="caution">
    <text evidence="2">The sequence shown here is derived from an EMBL/GenBank/DDBJ whole genome shotgun (WGS) entry which is preliminary data.</text>
</comment>
<sequence>MTGKDGIVRMCDVGGNGGEVEGGSDRFVRFRYGIRELKDLQFSIDVAEQKRWFDEVLEGLGSVVVEDYRNMEKKKNISMKKMETNDWNNSIQAKIAMNKVTGLAERFDDAIPLSETGKNLYIHDSNNMEHESIIHGEACKGDEDIFDNFADIQKVAFNVEGKPDFDSGPPQDGFEYLRRTRYEAEQLPSVKVVKFDKIKCKEQTPYMPNIPDIQKCPENLKPQKQWEENFLSDFLKMRQIFLQIESKKVEIVTTQSEPISKDSPINLKSNLQLLKTIEPMMSLLLASDPLSRAALLKKFIADFKNTATLSRENCLWIYSLCVVVDSPLDSDMSATMRSLLRKCLSILAQKTQHDVEASMLNVLVVIAGKFFRQAETNVETVVELQEDSTSQREIT</sequence>
<dbReference type="Proteomes" id="UP000036987">
    <property type="component" value="Unassembled WGS sequence"/>
</dbReference>
<name>A0A0K9NVS9_ZOSMR</name>
<keyword evidence="3" id="KW-1185">Reference proteome</keyword>
<proteinExistence type="inferred from homology"/>
<dbReference type="GO" id="GO:0032797">
    <property type="term" value="C:SMN complex"/>
    <property type="evidence" value="ECO:0000318"/>
    <property type="project" value="GO_Central"/>
</dbReference>
<dbReference type="PANTHER" id="PTHR12794">
    <property type="entry name" value="GEMIN2"/>
    <property type="match status" value="1"/>
</dbReference>
<dbReference type="OrthoDB" id="428895at2759"/>
<dbReference type="STRING" id="29655.A0A0K9NVS9"/>
<gene>
    <name evidence="2" type="ORF">ZOSMA_60G00340</name>
</gene>
<evidence type="ECO:0000256" key="1">
    <source>
        <dbReference type="ARBA" id="ARBA00025758"/>
    </source>
</evidence>
<dbReference type="OMA" id="RENCLWI"/>
<evidence type="ECO:0000313" key="2">
    <source>
        <dbReference type="EMBL" id="KMZ60090.1"/>
    </source>
</evidence>
<dbReference type="GO" id="GO:0005634">
    <property type="term" value="C:nucleus"/>
    <property type="evidence" value="ECO:0000318"/>
    <property type="project" value="GO_Central"/>
</dbReference>
<dbReference type="Pfam" id="PF04938">
    <property type="entry name" value="SIP1"/>
    <property type="match status" value="1"/>
</dbReference>
<protein>
    <recommendedName>
        <fullName evidence="4">Gem-associated protein 2</fullName>
    </recommendedName>
</protein>
<dbReference type="AlphaFoldDB" id="A0A0K9NVS9"/>
<dbReference type="InterPro" id="IPR035426">
    <property type="entry name" value="Gemin2/Brr1"/>
</dbReference>
<accession>A0A0K9NVS9</accession>
<organism evidence="2 3">
    <name type="scientific">Zostera marina</name>
    <name type="common">Eelgrass</name>
    <dbReference type="NCBI Taxonomy" id="29655"/>
    <lineage>
        <taxon>Eukaryota</taxon>
        <taxon>Viridiplantae</taxon>
        <taxon>Streptophyta</taxon>
        <taxon>Embryophyta</taxon>
        <taxon>Tracheophyta</taxon>
        <taxon>Spermatophyta</taxon>
        <taxon>Magnoliopsida</taxon>
        <taxon>Liliopsida</taxon>
        <taxon>Zosteraceae</taxon>
        <taxon>Zostera</taxon>
    </lineage>
</organism>